<accession>A0A1Y0HV70</accession>
<feature type="domain" description="GGDEF" evidence="2">
    <location>
        <begin position="197"/>
        <end position="337"/>
    </location>
</feature>
<organism evidence="3 4">
    <name type="scientific">Cellulosimicrobium cellulans</name>
    <name type="common">Arthrobacter luteus</name>
    <dbReference type="NCBI Taxonomy" id="1710"/>
    <lineage>
        <taxon>Bacteria</taxon>
        <taxon>Bacillati</taxon>
        <taxon>Actinomycetota</taxon>
        <taxon>Actinomycetes</taxon>
        <taxon>Micrococcales</taxon>
        <taxon>Promicromonosporaceae</taxon>
        <taxon>Cellulosimicrobium</taxon>
    </lineage>
</organism>
<dbReference type="InterPro" id="IPR029787">
    <property type="entry name" value="Nucleotide_cyclase"/>
</dbReference>
<name>A0A1Y0HV70_CELCE</name>
<evidence type="ECO:0000259" key="2">
    <source>
        <dbReference type="PROSITE" id="PS50887"/>
    </source>
</evidence>
<dbReference type="GO" id="GO:1902201">
    <property type="term" value="P:negative regulation of bacterial-type flagellum-dependent cell motility"/>
    <property type="evidence" value="ECO:0007669"/>
    <property type="project" value="TreeGrafter"/>
</dbReference>
<dbReference type="InterPro" id="IPR050469">
    <property type="entry name" value="Diguanylate_Cyclase"/>
</dbReference>
<evidence type="ECO:0000256" key="1">
    <source>
        <dbReference type="SAM" id="MobiDB-lite"/>
    </source>
</evidence>
<dbReference type="GO" id="GO:0005886">
    <property type="term" value="C:plasma membrane"/>
    <property type="evidence" value="ECO:0007669"/>
    <property type="project" value="TreeGrafter"/>
</dbReference>
<dbReference type="GO" id="GO:0043709">
    <property type="term" value="P:cell adhesion involved in single-species biofilm formation"/>
    <property type="evidence" value="ECO:0007669"/>
    <property type="project" value="TreeGrafter"/>
</dbReference>
<dbReference type="Gene3D" id="3.30.70.270">
    <property type="match status" value="1"/>
</dbReference>
<feature type="region of interest" description="Disordered" evidence="1">
    <location>
        <begin position="319"/>
        <end position="338"/>
    </location>
</feature>
<dbReference type="InterPro" id="IPR000160">
    <property type="entry name" value="GGDEF_dom"/>
</dbReference>
<dbReference type="GO" id="GO:0052621">
    <property type="term" value="F:diguanylate cyclase activity"/>
    <property type="evidence" value="ECO:0007669"/>
    <property type="project" value="TreeGrafter"/>
</dbReference>
<feature type="region of interest" description="Disordered" evidence="1">
    <location>
        <begin position="1"/>
        <end position="20"/>
    </location>
</feature>
<evidence type="ECO:0000313" key="4">
    <source>
        <dbReference type="Proteomes" id="UP000196228"/>
    </source>
</evidence>
<gene>
    <name evidence="3" type="ORF">CBR64_06320</name>
</gene>
<dbReference type="PANTHER" id="PTHR45138">
    <property type="entry name" value="REGULATORY COMPONENTS OF SENSORY TRANSDUCTION SYSTEM"/>
    <property type="match status" value="1"/>
</dbReference>
<evidence type="ECO:0000313" key="3">
    <source>
        <dbReference type="EMBL" id="ARU51164.1"/>
    </source>
</evidence>
<dbReference type="KEGG" id="cceu:CBR64_06320"/>
<dbReference type="NCBIfam" id="TIGR00254">
    <property type="entry name" value="GGDEF"/>
    <property type="match status" value="1"/>
</dbReference>
<dbReference type="InterPro" id="IPR043128">
    <property type="entry name" value="Rev_trsase/Diguanyl_cyclase"/>
</dbReference>
<dbReference type="PROSITE" id="PS50887">
    <property type="entry name" value="GGDEF"/>
    <property type="match status" value="1"/>
</dbReference>
<dbReference type="EMBL" id="CP021383">
    <property type="protein sequence ID" value="ARU51164.1"/>
    <property type="molecule type" value="Genomic_DNA"/>
</dbReference>
<dbReference type="AlphaFoldDB" id="A0A1Y0HV70"/>
<dbReference type="PANTHER" id="PTHR45138:SF9">
    <property type="entry name" value="DIGUANYLATE CYCLASE DGCM-RELATED"/>
    <property type="match status" value="1"/>
</dbReference>
<dbReference type="Pfam" id="PF00990">
    <property type="entry name" value="GGDEF"/>
    <property type="match status" value="1"/>
</dbReference>
<dbReference type="Proteomes" id="UP000196228">
    <property type="component" value="Chromosome"/>
</dbReference>
<reference evidence="3 4" key="1">
    <citation type="submission" date="2017-05" db="EMBL/GenBank/DDBJ databases">
        <authorList>
            <person name="Song R."/>
            <person name="Chenine A.L."/>
            <person name="Ruprecht R.M."/>
        </authorList>
    </citation>
    <scope>NUCLEOTIDE SEQUENCE [LARGE SCALE GENOMIC DNA]</scope>
    <source>
        <strain evidence="3 4">PSBB019</strain>
    </source>
</reference>
<dbReference type="RefSeq" id="WP_087470216.1">
    <property type="nucleotide sequence ID" value="NZ_CP021383.1"/>
</dbReference>
<sequence length="338" mass="35319">MHDELTELAQHTAMRPPARASGTVADLARPVLSVGSSMPVGQLEVVFRNPDVTCVVVHDDAVPPPGAPAADAHGRLGVVVRSSLVAALTGRLGYGRAVLERRPVASVTDWAPLVVAPTAAVTEVATLAMSRPDDHRYDDVLVRGGHWASVGAAELVRSLVGTLAERSTHDALTGLLSRRSTWHSLTRRCRLVAHGGTRVALLLLDVQDMAGVNALHGQDAGDALLASVGRRLRSWLPGGCEAGRVDGDRFAVLATLPAMGDVEAAASAEALRQEVLARLGAADGPARPTFRTSLTWSVAGAADADELVREGEARLAAARVPPTTPTPPRTTWVPLSVG</sequence>
<proteinExistence type="predicted"/>
<protein>
    <recommendedName>
        <fullName evidence="2">GGDEF domain-containing protein</fullName>
    </recommendedName>
</protein>
<dbReference type="SMART" id="SM00267">
    <property type="entry name" value="GGDEF"/>
    <property type="match status" value="1"/>
</dbReference>
<dbReference type="CDD" id="cd01949">
    <property type="entry name" value="GGDEF"/>
    <property type="match status" value="1"/>
</dbReference>
<dbReference type="SUPFAM" id="SSF55073">
    <property type="entry name" value="Nucleotide cyclase"/>
    <property type="match status" value="1"/>
</dbReference>
<dbReference type="OrthoDB" id="5165646at2"/>